<keyword evidence="5" id="KW-0732">Signal</keyword>
<keyword evidence="7 9" id="KW-0472">Membrane</keyword>
<sequence length="416" mass="46777">MEERQGLMFVERLSTLRSPSDDGRVEPAQRPRRITVLRTFPRMKFNYSLAAVLVLLSMAGRVCGQMFDDESLPNFVAGDPYVNCAADAIYVKLKTNRTFEGHVHVKFVPNKQCYQVLVTNNQIEVLIPHEECVVMRKRSKTPPGVFLEASLAVSFHPEFTTADDRIFHFRCFHQRTSSKELQSTGSPTEPPQDSVRSPQCSYTVRRWMDGPLVGTVLLGQVVFHQWSCENEHDACLIVHSCSVVGSETKHKLMDADGCSKDPKILPDLNYISPTMVGQNVSVFGISQTSLIYFECNLVLIPKTGGQCEVPQCSEATNRTRRSFEALEDHAFEVQSQRIEVSELGVMSDAKSEMVQPVELVCHDKPPSSRRNQICVAFNPFIIFLGGMIAMAVFAAFVAVMISLQRYRHYSISHTIC</sequence>
<dbReference type="PANTHER" id="PTHR22907:SF17">
    <property type="entry name" value="ZP DOMAIN-CONTAINING PROTEIN"/>
    <property type="match status" value="1"/>
</dbReference>
<dbReference type="Pfam" id="PF25057">
    <property type="entry name" value="CUT_N"/>
    <property type="match status" value="1"/>
</dbReference>
<evidence type="ECO:0000256" key="3">
    <source>
        <dbReference type="ARBA" id="ARBA00022475"/>
    </source>
</evidence>
<feature type="region of interest" description="Disordered" evidence="8">
    <location>
        <begin position="178"/>
        <end position="198"/>
    </location>
</feature>
<evidence type="ECO:0000256" key="6">
    <source>
        <dbReference type="ARBA" id="ARBA00022989"/>
    </source>
</evidence>
<dbReference type="Gene3D" id="2.60.40.4100">
    <property type="entry name" value="Zona pellucida, ZP-C domain"/>
    <property type="match status" value="1"/>
</dbReference>
<evidence type="ECO:0000313" key="11">
    <source>
        <dbReference type="Proteomes" id="UP000025227"/>
    </source>
</evidence>
<dbReference type="InterPro" id="IPR001507">
    <property type="entry name" value="ZP_dom"/>
</dbReference>
<organism evidence="11 12">
    <name type="scientific">Haemonchus contortus</name>
    <name type="common">Barber pole worm</name>
    <dbReference type="NCBI Taxonomy" id="6289"/>
    <lineage>
        <taxon>Eukaryota</taxon>
        <taxon>Metazoa</taxon>
        <taxon>Ecdysozoa</taxon>
        <taxon>Nematoda</taxon>
        <taxon>Chromadorea</taxon>
        <taxon>Rhabditida</taxon>
        <taxon>Rhabditina</taxon>
        <taxon>Rhabditomorpha</taxon>
        <taxon>Strongyloidea</taxon>
        <taxon>Trichostrongylidae</taxon>
        <taxon>Haemonchus</taxon>
    </lineage>
</organism>
<dbReference type="PROSITE" id="PS51034">
    <property type="entry name" value="ZP_2"/>
    <property type="match status" value="1"/>
</dbReference>
<feature type="transmembrane region" description="Helical" evidence="9">
    <location>
        <begin position="380"/>
        <end position="403"/>
    </location>
</feature>
<evidence type="ECO:0000256" key="5">
    <source>
        <dbReference type="ARBA" id="ARBA00022729"/>
    </source>
</evidence>
<keyword evidence="6 9" id="KW-1133">Transmembrane helix</keyword>
<dbReference type="GO" id="GO:0042302">
    <property type="term" value="F:structural constituent of cuticle"/>
    <property type="evidence" value="ECO:0007669"/>
    <property type="project" value="UniProtKB-KW"/>
</dbReference>
<keyword evidence="11" id="KW-1185">Reference proteome</keyword>
<name>A0A7I4Y7H1_HAECO</name>
<reference evidence="12" key="1">
    <citation type="submission" date="2020-12" db="UniProtKB">
        <authorList>
            <consortium name="WormBaseParasite"/>
        </authorList>
    </citation>
    <scope>IDENTIFICATION</scope>
    <source>
        <strain evidence="12">MHco3</strain>
    </source>
</reference>
<dbReference type="WBParaSite" id="HCON_00063140-00001">
    <property type="protein sequence ID" value="HCON_00063140-00001"/>
    <property type="gene ID" value="HCON_00063140"/>
</dbReference>
<dbReference type="OrthoDB" id="5855819at2759"/>
<evidence type="ECO:0000256" key="2">
    <source>
        <dbReference type="ARBA" id="ARBA00022460"/>
    </source>
</evidence>
<dbReference type="Proteomes" id="UP000025227">
    <property type="component" value="Unplaced"/>
</dbReference>
<evidence type="ECO:0000256" key="9">
    <source>
        <dbReference type="SAM" id="Phobius"/>
    </source>
</evidence>
<dbReference type="InterPro" id="IPR051962">
    <property type="entry name" value="Cuticlin"/>
</dbReference>
<keyword evidence="2" id="KW-0193">Cuticle</keyword>
<dbReference type="GO" id="GO:0005886">
    <property type="term" value="C:plasma membrane"/>
    <property type="evidence" value="ECO:0007669"/>
    <property type="project" value="UniProtKB-SubCell"/>
</dbReference>
<dbReference type="InterPro" id="IPR042235">
    <property type="entry name" value="ZP-C_dom"/>
</dbReference>
<dbReference type="AlphaFoldDB" id="A0A7I4Y7H1"/>
<evidence type="ECO:0000259" key="10">
    <source>
        <dbReference type="PROSITE" id="PS51034"/>
    </source>
</evidence>
<feature type="domain" description="ZP" evidence="10">
    <location>
        <begin position="83"/>
        <end position="319"/>
    </location>
</feature>
<dbReference type="PANTHER" id="PTHR22907">
    <property type="entry name" value="GH04558P"/>
    <property type="match status" value="1"/>
</dbReference>
<dbReference type="InterPro" id="IPR056953">
    <property type="entry name" value="CUT_N"/>
</dbReference>
<comment type="subcellular location">
    <subcellularLocation>
        <location evidence="1">Cell membrane</location>
        <topology evidence="1">Single-pass type I membrane protein</topology>
    </subcellularLocation>
</comment>
<accession>A0A7I4Y7H1</accession>
<keyword evidence="4 9" id="KW-0812">Transmembrane</keyword>
<evidence type="ECO:0000256" key="7">
    <source>
        <dbReference type="ARBA" id="ARBA00023136"/>
    </source>
</evidence>
<evidence type="ECO:0000256" key="1">
    <source>
        <dbReference type="ARBA" id="ARBA00004251"/>
    </source>
</evidence>
<evidence type="ECO:0000256" key="8">
    <source>
        <dbReference type="SAM" id="MobiDB-lite"/>
    </source>
</evidence>
<dbReference type="OMA" id="CENEHDA"/>
<dbReference type="Pfam" id="PF25301">
    <property type="entry name" value="CUT_C"/>
    <property type="match status" value="1"/>
</dbReference>
<evidence type="ECO:0000256" key="4">
    <source>
        <dbReference type="ARBA" id="ARBA00022692"/>
    </source>
</evidence>
<keyword evidence="3" id="KW-1003">Cell membrane</keyword>
<proteinExistence type="predicted"/>
<dbReference type="SMART" id="SM00241">
    <property type="entry name" value="ZP"/>
    <property type="match status" value="1"/>
</dbReference>
<evidence type="ECO:0000313" key="12">
    <source>
        <dbReference type="WBParaSite" id="HCON_00063140-00001"/>
    </source>
</evidence>
<protein>
    <submittedName>
        <fullName evidence="12">ZP domain-containing protein</fullName>
    </submittedName>
</protein>
<dbReference type="InterPro" id="IPR057475">
    <property type="entry name" value="CUT_C"/>
</dbReference>